<dbReference type="GO" id="GO:0006364">
    <property type="term" value="P:rRNA processing"/>
    <property type="evidence" value="ECO:0007669"/>
    <property type="project" value="TreeGrafter"/>
</dbReference>
<organism evidence="3 4">
    <name type="scientific">Candidozyma auris</name>
    <name type="common">Yeast</name>
    <name type="synonym">Candida auris</name>
    <dbReference type="NCBI Taxonomy" id="498019"/>
    <lineage>
        <taxon>Eukaryota</taxon>
        <taxon>Fungi</taxon>
        <taxon>Dikarya</taxon>
        <taxon>Ascomycota</taxon>
        <taxon>Saccharomycotina</taxon>
        <taxon>Pichiomycetes</taxon>
        <taxon>Metschnikowiaceae</taxon>
        <taxon>Candidozyma</taxon>
    </lineage>
</organism>
<evidence type="ECO:0000256" key="1">
    <source>
        <dbReference type="ARBA" id="ARBA00008511"/>
    </source>
</evidence>
<evidence type="ECO:0000313" key="4">
    <source>
        <dbReference type="Proteomes" id="UP000037122"/>
    </source>
</evidence>
<dbReference type="GO" id="GO:0000492">
    <property type="term" value="P:box C/D snoRNP assembly"/>
    <property type="evidence" value="ECO:0007669"/>
    <property type="project" value="TreeGrafter"/>
</dbReference>
<dbReference type="VEuPathDB" id="FungiDB:CJI96_0005145"/>
<dbReference type="Pfam" id="PF08190">
    <property type="entry name" value="PIH1"/>
    <property type="match status" value="1"/>
</dbReference>
<dbReference type="EMBL" id="LGST01000027">
    <property type="protein sequence ID" value="KND98995.1"/>
    <property type="molecule type" value="Genomic_DNA"/>
</dbReference>
<proteinExistence type="inferred from homology"/>
<evidence type="ECO:0000259" key="2">
    <source>
        <dbReference type="Pfam" id="PF08190"/>
    </source>
</evidence>
<reference evidence="4" key="1">
    <citation type="journal article" date="2015" name="BMC Genomics">
        <title>Draft genome of a commonly misdiagnosed multidrug resistant pathogen Candida auris.</title>
        <authorList>
            <person name="Chatterjee S."/>
            <person name="Alampalli S.V."/>
            <person name="Nageshan R.K."/>
            <person name="Chettiar S.T."/>
            <person name="Joshi S."/>
            <person name="Tatu U.S."/>
        </authorList>
    </citation>
    <scope>NUCLEOTIDE SEQUENCE [LARGE SCALE GENOMIC DNA]</scope>
    <source>
        <strain evidence="4">6684</strain>
    </source>
</reference>
<dbReference type="GO" id="GO:0097255">
    <property type="term" value="C:R2TP complex"/>
    <property type="evidence" value="ECO:0007669"/>
    <property type="project" value="TreeGrafter"/>
</dbReference>
<dbReference type="VEuPathDB" id="FungiDB:QG37_04055"/>
<name>A0A0L0NZ78_CANAR</name>
<sequence>MESPKTIQLDPTGGFVVKTRVLEGDAKHPLSTKVFINVCHDEKVPKPPGEFVPEKVFPLIVKNEWEIPLIVSLEKRDKDKKGVPSLVYDCCINSECFRWVQVNNDLRLILIEWCIESVELMYNMVLDRTYSFPKMLSKGELSKTEVSEEELKGGLQKKLQELKKNEVLGLLEELEPQPVEGGELPDLMNIEGKKRKPLIEEIDLMSLDKESTRETKAVSQPKKESLNLKNGPTAMEISVGTRKLQDGKLMLKFLSPHLTSAVEMEYCEGNLSLINLNPDVYLGEKNKLEVPLPPGFEPHRVFFCNKDSTLYAFAKAV</sequence>
<dbReference type="GO" id="GO:0005737">
    <property type="term" value="C:cytoplasm"/>
    <property type="evidence" value="ECO:0007669"/>
    <property type="project" value="TreeGrafter"/>
</dbReference>
<comment type="caution">
    <text evidence="3">The sequence shown here is derived from an EMBL/GenBank/DDBJ whole genome shotgun (WGS) entry which is preliminary data.</text>
</comment>
<accession>A0A0L0NZ78</accession>
<comment type="similarity">
    <text evidence="1">Belongs to the PIH1 family.</text>
</comment>
<evidence type="ECO:0000313" key="3">
    <source>
        <dbReference type="EMBL" id="KND98995.1"/>
    </source>
</evidence>
<protein>
    <recommendedName>
        <fullName evidence="2">PIH1 N-terminal domain-containing protein</fullName>
    </recommendedName>
</protein>
<feature type="domain" description="PIH1 N-terminal" evidence="2">
    <location>
        <begin position="9"/>
        <end position="149"/>
    </location>
</feature>
<dbReference type="InterPro" id="IPR012981">
    <property type="entry name" value="PIH1_N"/>
</dbReference>
<dbReference type="GO" id="GO:1990904">
    <property type="term" value="C:ribonucleoprotein complex"/>
    <property type="evidence" value="ECO:0007669"/>
    <property type="project" value="TreeGrafter"/>
</dbReference>
<dbReference type="AlphaFoldDB" id="A0A0L0NZ78"/>
<dbReference type="Proteomes" id="UP000037122">
    <property type="component" value="Unassembled WGS sequence"/>
</dbReference>
<dbReference type="VEuPathDB" id="FungiDB:CJJ09_005310"/>
<dbReference type="VEuPathDB" id="FungiDB:B9J08_004119"/>
<dbReference type="PANTHER" id="PTHR22997">
    <property type="entry name" value="PIH1 DOMAIN-CONTAINING PROTEIN 1"/>
    <property type="match status" value="1"/>
</dbReference>
<dbReference type="VEuPathDB" id="FungiDB:CJJ07_003315"/>
<dbReference type="PANTHER" id="PTHR22997:SF0">
    <property type="entry name" value="PIH1 DOMAIN-CONTAINING PROTEIN 1"/>
    <property type="match status" value="1"/>
</dbReference>
<gene>
    <name evidence="3" type="ORF">QG37_04055</name>
</gene>
<dbReference type="InterPro" id="IPR050734">
    <property type="entry name" value="PIH1/Kintoun_subfamily"/>
</dbReference>
<dbReference type="VEuPathDB" id="FungiDB:CJI97_004182"/>